<dbReference type="CTD" id="140707"/>
<sequence length="275" mass="30829">MFFQYPSSAGVQQPIITSLRPAGGEVGSYRAHALLLPCSARADTMYGVRLLLLLALLFSSGFLCARGARSRNTERPNTFRRAASGVYQAVSGVLGEENVRVLQKYFSRLTERFVSGVDLLVDTLWRVWTDLLDVLGIDASNLSHYFSPAAVANNPARALLLVGAVLVAYWFVSLFLGFFFYLLHVLFGRFFWVVRVLLFALSCVYILQKYEGEPEHAVLPLCCVVAVYFMTGPVGSYWRRNSSGLEEKIDHLDSQIRLLNIRLTRVIESLDRASD</sequence>
<dbReference type="GeneID" id="117365254"/>
<dbReference type="InterPro" id="IPR033367">
    <property type="entry name" value="BRI3BP"/>
</dbReference>
<protein>
    <submittedName>
        <fullName evidence="3">BRI3-binding protein</fullName>
    </submittedName>
</protein>
<dbReference type="AlphaFoldDB" id="A0A6P8S1U2"/>
<accession>A0A6P8S1U2</accession>
<dbReference type="GO" id="GO:0005739">
    <property type="term" value="C:mitochondrion"/>
    <property type="evidence" value="ECO:0007669"/>
    <property type="project" value="InterPro"/>
</dbReference>
<reference evidence="3" key="1">
    <citation type="submission" date="2025-08" db="UniProtKB">
        <authorList>
            <consortium name="RefSeq"/>
        </authorList>
    </citation>
    <scope>IDENTIFICATION</scope>
</reference>
<feature type="transmembrane region" description="Helical" evidence="1">
    <location>
        <begin position="219"/>
        <end position="238"/>
    </location>
</feature>
<dbReference type="FunCoup" id="A0A6P8S1U2">
    <property type="interactions" value="874"/>
</dbReference>
<feature type="transmembrane region" description="Helical" evidence="1">
    <location>
        <begin position="189"/>
        <end position="207"/>
    </location>
</feature>
<dbReference type="Proteomes" id="UP000515159">
    <property type="component" value="Chromosome 8"/>
</dbReference>
<keyword evidence="1" id="KW-1133">Transmembrane helix</keyword>
<keyword evidence="2" id="KW-1185">Reference proteome</keyword>
<gene>
    <name evidence="3" type="primary">BRI3BP</name>
</gene>
<evidence type="ECO:0000313" key="3">
    <source>
        <dbReference type="RefSeq" id="XP_033811333.1"/>
    </source>
</evidence>
<evidence type="ECO:0000256" key="1">
    <source>
        <dbReference type="SAM" id="Phobius"/>
    </source>
</evidence>
<dbReference type="Pfam" id="PF14965">
    <property type="entry name" value="BRI3BP"/>
    <property type="match status" value="1"/>
</dbReference>
<feature type="transmembrane region" description="Helical" evidence="1">
    <location>
        <begin position="158"/>
        <end position="183"/>
    </location>
</feature>
<dbReference type="RefSeq" id="XP_033811333.1">
    <property type="nucleotide sequence ID" value="XM_033955442.1"/>
</dbReference>
<organism evidence="2 3">
    <name type="scientific">Geotrypetes seraphini</name>
    <name type="common">Gaboon caecilian</name>
    <name type="synonym">Caecilia seraphini</name>
    <dbReference type="NCBI Taxonomy" id="260995"/>
    <lineage>
        <taxon>Eukaryota</taxon>
        <taxon>Metazoa</taxon>
        <taxon>Chordata</taxon>
        <taxon>Craniata</taxon>
        <taxon>Vertebrata</taxon>
        <taxon>Euteleostomi</taxon>
        <taxon>Amphibia</taxon>
        <taxon>Gymnophiona</taxon>
        <taxon>Geotrypetes</taxon>
    </lineage>
</organism>
<evidence type="ECO:0000313" key="2">
    <source>
        <dbReference type="Proteomes" id="UP000515159"/>
    </source>
</evidence>
<dbReference type="PANTHER" id="PTHR31253:SF0">
    <property type="entry name" value="BRI3-BINDING PROTEIN"/>
    <property type="match status" value="1"/>
</dbReference>
<dbReference type="InParanoid" id="A0A6P8S1U2"/>
<name>A0A6P8S1U2_GEOSA</name>
<dbReference type="PANTHER" id="PTHR31253">
    <property type="entry name" value="BRI3-BINDING PROTEIN"/>
    <property type="match status" value="1"/>
</dbReference>
<proteinExistence type="predicted"/>
<dbReference type="OrthoDB" id="9889463at2759"/>
<keyword evidence="1" id="KW-0812">Transmembrane</keyword>
<feature type="transmembrane region" description="Helical" evidence="1">
    <location>
        <begin position="46"/>
        <end position="65"/>
    </location>
</feature>
<keyword evidence="1" id="KW-0472">Membrane</keyword>
<dbReference type="KEGG" id="gsh:117365254"/>